<dbReference type="Proteomes" id="UP001234297">
    <property type="component" value="Chromosome 6"/>
</dbReference>
<gene>
    <name evidence="1" type="ORF">MRB53_019679</name>
</gene>
<proteinExistence type="predicted"/>
<protein>
    <submittedName>
        <fullName evidence="1">Uncharacterized protein</fullName>
    </submittedName>
</protein>
<sequence>MKSSEAKSRGDDALKRKDCWLQLILIHSVCYSRAFVPNKFLTSLQLLSSNISMDKPWLGELQEDIWYWIFSHYCGLRDCIRISRIAEKAWTPVTTEIEDEDVLDEYVVHDVIYHKGQFYAVSMHGSVGVLHINSARPDVEILSETITVDDYPRTYLLADSVSESLIILERISPPSRS</sequence>
<organism evidence="1 2">
    <name type="scientific">Persea americana</name>
    <name type="common">Avocado</name>
    <dbReference type="NCBI Taxonomy" id="3435"/>
    <lineage>
        <taxon>Eukaryota</taxon>
        <taxon>Viridiplantae</taxon>
        <taxon>Streptophyta</taxon>
        <taxon>Embryophyta</taxon>
        <taxon>Tracheophyta</taxon>
        <taxon>Spermatophyta</taxon>
        <taxon>Magnoliopsida</taxon>
        <taxon>Magnoliidae</taxon>
        <taxon>Laurales</taxon>
        <taxon>Lauraceae</taxon>
        <taxon>Persea</taxon>
    </lineage>
</organism>
<evidence type="ECO:0000313" key="1">
    <source>
        <dbReference type="EMBL" id="KAJ8626372.1"/>
    </source>
</evidence>
<keyword evidence="2" id="KW-1185">Reference proteome</keyword>
<evidence type="ECO:0000313" key="2">
    <source>
        <dbReference type="Proteomes" id="UP001234297"/>
    </source>
</evidence>
<comment type="caution">
    <text evidence="1">The sequence shown here is derived from an EMBL/GenBank/DDBJ whole genome shotgun (WGS) entry which is preliminary data.</text>
</comment>
<reference evidence="1 2" key="1">
    <citation type="journal article" date="2022" name="Hortic Res">
        <title>A haplotype resolved chromosomal level avocado genome allows analysis of novel avocado genes.</title>
        <authorList>
            <person name="Nath O."/>
            <person name="Fletcher S.J."/>
            <person name="Hayward A."/>
            <person name="Shaw L.M."/>
            <person name="Masouleh A.K."/>
            <person name="Furtado A."/>
            <person name="Henry R.J."/>
            <person name="Mitter N."/>
        </authorList>
    </citation>
    <scope>NUCLEOTIDE SEQUENCE [LARGE SCALE GENOMIC DNA]</scope>
    <source>
        <strain evidence="2">cv. Hass</strain>
    </source>
</reference>
<name>A0ACC2KZX4_PERAE</name>
<dbReference type="EMBL" id="CM056814">
    <property type="protein sequence ID" value="KAJ8626372.1"/>
    <property type="molecule type" value="Genomic_DNA"/>
</dbReference>
<accession>A0ACC2KZX4</accession>